<evidence type="ECO:0000313" key="2">
    <source>
        <dbReference type="EMBL" id="CAF4439907.1"/>
    </source>
</evidence>
<evidence type="ECO:0000313" key="3">
    <source>
        <dbReference type="EMBL" id="CAF4502429.1"/>
    </source>
</evidence>
<dbReference type="EMBL" id="CAJOBP010004429">
    <property type="protein sequence ID" value="CAF4439907.1"/>
    <property type="molecule type" value="Genomic_DNA"/>
</dbReference>
<name>A0A820RT80_9BILA</name>
<reference evidence="2" key="1">
    <citation type="submission" date="2021-02" db="EMBL/GenBank/DDBJ databases">
        <authorList>
            <person name="Nowell W R."/>
        </authorList>
    </citation>
    <scope>NUCLEOTIDE SEQUENCE</scope>
</reference>
<organism evidence="2 4">
    <name type="scientific">Rotaria socialis</name>
    <dbReference type="NCBI Taxonomy" id="392032"/>
    <lineage>
        <taxon>Eukaryota</taxon>
        <taxon>Metazoa</taxon>
        <taxon>Spiralia</taxon>
        <taxon>Gnathifera</taxon>
        <taxon>Rotifera</taxon>
        <taxon>Eurotatoria</taxon>
        <taxon>Bdelloidea</taxon>
        <taxon>Philodinida</taxon>
        <taxon>Philodinidae</taxon>
        <taxon>Rotaria</taxon>
    </lineage>
</organism>
<feature type="transmembrane region" description="Helical" evidence="1">
    <location>
        <begin position="76"/>
        <end position="97"/>
    </location>
</feature>
<accession>A0A820RT80</accession>
<protein>
    <submittedName>
        <fullName evidence="2">Uncharacterized protein</fullName>
    </submittedName>
</protein>
<dbReference type="EMBL" id="CAJOBO010003757">
    <property type="protein sequence ID" value="CAF4502429.1"/>
    <property type="molecule type" value="Genomic_DNA"/>
</dbReference>
<keyword evidence="4" id="KW-1185">Reference proteome</keyword>
<dbReference type="Proteomes" id="UP000663851">
    <property type="component" value="Unassembled WGS sequence"/>
</dbReference>
<proteinExistence type="predicted"/>
<keyword evidence="1" id="KW-0812">Transmembrane</keyword>
<comment type="caution">
    <text evidence="2">The sequence shown here is derived from an EMBL/GenBank/DDBJ whole genome shotgun (WGS) entry which is preliminary data.</text>
</comment>
<keyword evidence="1" id="KW-1133">Transmembrane helix</keyword>
<evidence type="ECO:0000256" key="1">
    <source>
        <dbReference type="SAM" id="Phobius"/>
    </source>
</evidence>
<gene>
    <name evidence="3" type="ORF">HFQ381_LOCUS27870</name>
    <name evidence="2" type="ORF">UJA718_LOCUS22011</name>
</gene>
<sequence length="99" mass="11361">IMANTGNEVSASNLVQEVEFKEKTQETDILMEPPLMEYYSPAQKILSKCMSNLNQDIKSKIHQQLSTYNQLQLGRWIILNLIYVGLFSIFFAAVYVLDV</sequence>
<dbReference type="Proteomes" id="UP000663873">
    <property type="component" value="Unassembled WGS sequence"/>
</dbReference>
<evidence type="ECO:0000313" key="4">
    <source>
        <dbReference type="Proteomes" id="UP000663873"/>
    </source>
</evidence>
<dbReference type="AlphaFoldDB" id="A0A820RT80"/>
<feature type="non-terminal residue" evidence="2">
    <location>
        <position position="1"/>
    </location>
</feature>
<keyword evidence="1" id="KW-0472">Membrane</keyword>